<dbReference type="EMBL" id="DNWC01000072">
    <property type="protein sequence ID" value="HBJ08412.1"/>
    <property type="molecule type" value="Genomic_DNA"/>
</dbReference>
<dbReference type="RefSeq" id="WP_303008058.1">
    <property type="nucleotide sequence ID" value="NZ_CAUAJF010000013.1"/>
</dbReference>
<accession>A0A316R880</accession>
<comment type="caution">
    <text evidence="2">The sequence shown here is derived from an EMBL/GenBank/DDBJ whole genome shotgun (WGS) entry which is preliminary data.</text>
</comment>
<sequence>MFSNEWFAGESESDKGRIITRGRMFAENGNVSGAFRTRAEMQWKYKGETDGMPSADETEVIDRIMNLLTESLERSNIAILTAIHIGGRQALYVYYTQELQAFSGKVNELLGKLPSLPIQIGATEDPDWTDYKQMLKKFGINH</sequence>
<protein>
    <recommendedName>
        <fullName evidence="1">DUF695 domain-containing protein</fullName>
    </recommendedName>
</protein>
<organism evidence="2 3">
    <name type="scientific">Coprobacter fastidiosus</name>
    <dbReference type="NCBI Taxonomy" id="1099853"/>
    <lineage>
        <taxon>Bacteria</taxon>
        <taxon>Pseudomonadati</taxon>
        <taxon>Bacteroidota</taxon>
        <taxon>Bacteroidia</taxon>
        <taxon>Bacteroidales</taxon>
        <taxon>Barnesiellaceae</taxon>
        <taxon>Coprobacter</taxon>
    </lineage>
</organism>
<dbReference type="Pfam" id="PF05117">
    <property type="entry name" value="DUF695"/>
    <property type="match status" value="1"/>
</dbReference>
<evidence type="ECO:0000313" key="2">
    <source>
        <dbReference type="EMBL" id="HBJ08412.1"/>
    </source>
</evidence>
<proteinExistence type="predicted"/>
<gene>
    <name evidence="2" type="ORF">DDY73_05350</name>
</gene>
<evidence type="ECO:0000313" key="3">
    <source>
        <dbReference type="Proteomes" id="UP000262954"/>
    </source>
</evidence>
<reference evidence="2 3" key="1">
    <citation type="journal article" date="2018" name="Nat. Biotechnol.">
        <title>A standardized bacterial taxonomy based on genome phylogeny substantially revises the tree of life.</title>
        <authorList>
            <person name="Parks D.H."/>
            <person name="Chuvochina M."/>
            <person name="Waite D.W."/>
            <person name="Rinke C."/>
            <person name="Skarshewski A."/>
            <person name="Chaumeil P.A."/>
            <person name="Hugenholtz P."/>
        </authorList>
    </citation>
    <scope>NUCLEOTIDE SEQUENCE [LARGE SCALE GENOMIC DNA]</scope>
    <source>
        <strain evidence="2">UBA11482</strain>
    </source>
</reference>
<dbReference type="Proteomes" id="UP000262954">
    <property type="component" value="Unassembled WGS sequence"/>
</dbReference>
<feature type="domain" description="DUF695" evidence="1">
    <location>
        <begin position="33"/>
        <end position="135"/>
    </location>
</feature>
<name>A0A316R880_9BACT</name>
<dbReference type="InterPro" id="IPR016097">
    <property type="entry name" value="DUF695"/>
</dbReference>
<evidence type="ECO:0000259" key="1">
    <source>
        <dbReference type="Pfam" id="PF05117"/>
    </source>
</evidence>
<dbReference type="AlphaFoldDB" id="A0A316R880"/>